<protein>
    <submittedName>
        <fullName evidence="2">Uncharacterized protein</fullName>
    </submittedName>
</protein>
<keyword evidence="1" id="KW-0472">Membrane</keyword>
<dbReference type="InterPro" id="IPR036259">
    <property type="entry name" value="MFS_trans_sf"/>
</dbReference>
<dbReference type="RefSeq" id="WP_115941614.1">
    <property type="nucleotide sequence ID" value="NZ_WMKA01000012.1"/>
</dbReference>
<dbReference type="Gene3D" id="1.20.1250.20">
    <property type="entry name" value="MFS general substrate transporter like domains"/>
    <property type="match status" value="1"/>
</dbReference>
<name>A0A6N7ZHP0_9MICO</name>
<feature type="transmembrane region" description="Helical" evidence="1">
    <location>
        <begin position="83"/>
        <end position="105"/>
    </location>
</feature>
<reference evidence="2 3" key="1">
    <citation type="submission" date="2019-11" db="EMBL/GenBank/DDBJ databases">
        <title>Cellulosimicrobium composti sp. nov. isolated from a compost.</title>
        <authorList>
            <person name="Yang Y."/>
        </authorList>
    </citation>
    <scope>NUCLEOTIDE SEQUENCE [LARGE SCALE GENOMIC DNA]</scope>
    <source>
        <strain evidence="2 3">BIT-GX5</strain>
    </source>
</reference>
<keyword evidence="1" id="KW-0812">Transmembrane</keyword>
<keyword evidence="1" id="KW-1133">Transmembrane helix</keyword>
<comment type="caution">
    <text evidence="2">The sequence shown here is derived from an EMBL/GenBank/DDBJ whole genome shotgun (WGS) entry which is preliminary data.</text>
</comment>
<dbReference type="AlphaFoldDB" id="A0A6N7ZHP0"/>
<proteinExistence type="predicted"/>
<gene>
    <name evidence="2" type="ORF">GJV82_07610</name>
</gene>
<dbReference type="Proteomes" id="UP000440668">
    <property type="component" value="Unassembled WGS sequence"/>
</dbReference>
<feature type="transmembrane region" description="Helical" evidence="1">
    <location>
        <begin position="9"/>
        <end position="28"/>
    </location>
</feature>
<evidence type="ECO:0000256" key="1">
    <source>
        <dbReference type="SAM" id="Phobius"/>
    </source>
</evidence>
<evidence type="ECO:0000313" key="3">
    <source>
        <dbReference type="Proteomes" id="UP000440668"/>
    </source>
</evidence>
<feature type="transmembrane region" description="Helical" evidence="1">
    <location>
        <begin position="40"/>
        <end position="62"/>
    </location>
</feature>
<feature type="transmembrane region" description="Helical" evidence="1">
    <location>
        <begin position="111"/>
        <end position="135"/>
    </location>
</feature>
<organism evidence="2 3">
    <name type="scientific">Cellulosimicrobium composti</name>
    <dbReference type="NCBI Taxonomy" id="2672572"/>
    <lineage>
        <taxon>Bacteria</taxon>
        <taxon>Bacillati</taxon>
        <taxon>Actinomycetota</taxon>
        <taxon>Actinomycetes</taxon>
        <taxon>Micrococcales</taxon>
        <taxon>Promicromonosporaceae</taxon>
        <taxon>Cellulosimicrobium</taxon>
    </lineage>
</organism>
<evidence type="ECO:0000313" key="2">
    <source>
        <dbReference type="EMBL" id="MTG88810.1"/>
    </source>
</evidence>
<dbReference type="EMBL" id="WMKA01000012">
    <property type="protein sequence ID" value="MTG88810.1"/>
    <property type="molecule type" value="Genomic_DNA"/>
</dbReference>
<accession>A0A6N7ZHP0</accession>
<sequence>MSYEEKGTWVYLVVSVVVYAAYVGVVLSRADGGPLADVAYVGPLLWSVAGAVVAGIVVRILVEIARPSESLRTDERDRDLARRGTLAGQWGVVGGALGALVLALADADTFWIANTIYLGFVVMAVVSSVVTLVAYRRGV</sequence>